<dbReference type="Proteomes" id="UP000885680">
    <property type="component" value="Unassembled WGS sequence"/>
</dbReference>
<evidence type="ECO:0000259" key="1">
    <source>
        <dbReference type="PROSITE" id="PS50931"/>
    </source>
</evidence>
<dbReference type="InterPro" id="IPR000847">
    <property type="entry name" value="LysR_HTH_N"/>
</dbReference>
<proteinExistence type="predicted"/>
<accession>A0A9C9NHJ6</accession>
<name>A0A9C9NHJ6_9HYPH</name>
<dbReference type="Gene3D" id="1.10.10.10">
    <property type="entry name" value="Winged helix-like DNA-binding domain superfamily/Winged helix DNA-binding domain"/>
    <property type="match status" value="1"/>
</dbReference>
<dbReference type="InterPro" id="IPR036390">
    <property type="entry name" value="WH_DNA-bd_sf"/>
</dbReference>
<dbReference type="EMBL" id="DRGN01000209">
    <property type="protein sequence ID" value="HEU01616.1"/>
    <property type="molecule type" value="Genomic_DNA"/>
</dbReference>
<dbReference type="SUPFAM" id="SSF46785">
    <property type="entry name" value="Winged helix' DNA-binding domain"/>
    <property type="match status" value="1"/>
</dbReference>
<dbReference type="GO" id="GO:0003700">
    <property type="term" value="F:DNA-binding transcription factor activity"/>
    <property type="evidence" value="ECO:0007669"/>
    <property type="project" value="InterPro"/>
</dbReference>
<comment type="caution">
    <text evidence="2">The sequence shown here is derived from an EMBL/GenBank/DDBJ whole genome shotgun (WGS) entry which is preliminary data.</text>
</comment>
<gene>
    <name evidence="2" type="ORF">ENH89_15035</name>
</gene>
<reference evidence="2" key="1">
    <citation type="journal article" date="2020" name="mSystems">
        <title>Genome- and Community-Level Interaction Insights into Carbon Utilization and Element Cycling Functions of Hydrothermarchaeota in Hydrothermal Sediment.</title>
        <authorList>
            <person name="Zhou Z."/>
            <person name="Liu Y."/>
            <person name="Xu W."/>
            <person name="Pan J."/>
            <person name="Luo Z.H."/>
            <person name="Li M."/>
        </authorList>
    </citation>
    <scope>NUCLEOTIDE SEQUENCE</scope>
    <source>
        <strain evidence="2">HyVt-347</strain>
    </source>
</reference>
<sequence>MSRCFTPVARSGSLAAAAETLGRTPSAASMMLKQFGDNLRSPLFETERKSKLTVLDNFALGEAIREMDHSSGSSPISRPSQD</sequence>
<dbReference type="AlphaFoldDB" id="A0A9C9NHJ6"/>
<feature type="domain" description="HTH lysR-type" evidence="1">
    <location>
        <begin position="1"/>
        <end position="53"/>
    </location>
</feature>
<dbReference type="PROSITE" id="PS50931">
    <property type="entry name" value="HTH_LYSR"/>
    <property type="match status" value="1"/>
</dbReference>
<dbReference type="InterPro" id="IPR036388">
    <property type="entry name" value="WH-like_DNA-bd_sf"/>
</dbReference>
<evidence type="ECO:0000313" key="3">
    <source>
        <dbReference type="Proteomes" id="UP000885680"/>
    </source>
</evidence>
<protein>
    <submittedName>
        <fullName evidence="2">LysR family transcriptional regulator</fullName>
    </submittedName>
</protein>
<organism evidence="2 3">
    <name type="scientific">Aurantimonas coralicida</name>
    <dbReference type="NCBI Taxonomy" id="182270"/>
    <lineage>
        <taxon>Bacteria</taxon>
        <taxon>Pseudomonadati</taxon>
        <taxon>Pseudomonadota</taxon>
        <taxon>Alphaproteobacteria</taxon>
        <taxon>Hyphomicrobiales</taxon>
        <taxon>Aurantimonadaceae</taxon>
        <taxon>Aurantimonas</taxon>
    </lineage>
</organism>
<evidence type="ECO:0000313" key="2">
    <source>
        <dbReference type="EMBL" id="HEU01616.1"/>
    </source>
</evidence>
<dbReference type="Pfam" id="PF00126">
    <property type="entry name" value="HTH_1"/>
    <property type="match status" value="1"/>
</dbReference>